<evidence type="ECO:0000259" key="3">
    <source>
        <dbReference type="PROSITE" id="PS50977"/>
    </source>
</evidence>
<dbReference type="PANTHER" id="PTHR30055:SF226">
    <property type="entry name" value="HTH-TYPE TRANSCRIPTIONAL REGULATOR PKSA"/>
    <property type="match status" value="1"/>
</dbReference>
<evidence type="ECO:0000313" key="5">
    <source>
        <dbReference type="Proteomes" id="UP000580856"/>
    </source>
</evidence>
<proteinExistence type="predicted"/>
<dbReference type="Gene3D" id="1.10.357.10">
    <property type="entry name" value="Tetracycline Repressor, domain 2"/>
    <property type="match status" value="1"/>
</dbReference>
<dbReference type="InterPro" id="IPR036271">
    <property type="entry name" value="Tet_transcr_reg_TetR-rel_C_sf"/>
</dbReference>
<protein>
    <submittedName>
        <fullName evidence="4">AcrR family transcriptional regulator</fullName>
    </submittedName>
</protein>
<keyword evidence="1 2" id="KW-0238">DNA-binding</keyword>
<accession>A0A846QXB3</accession>
<sequence>MTRQKILEAAARLFSERGFANTPTSLLAREAGISEGSIYRHFSSKDEIFLQLVREVRMRFETSLREALEDVQCRGGLEQVSCVLEVYAGFVRENERSFSLIFRDAPNRAGRGDDEVQMQLQAIHDFILDTITKGLTAASAEGAVRGDIDIRTTAAMVCSLVLGMTRMRYFGFLSDADVGPQAVRRNLEILLRSPGRG</sequence>
<evidence type="ECO:0000256" key="1">
    <source>
        <dbReference type="ARBA" id="ARBA00023125"/>
    </source>
</evidence>
<dbReference type="Proteomes" id="UP000580856">
    <property type="component" value="Unassembled WGS sequence"/>
</dbReference>
<organism evidence="4 5">
    <name type="scientific">Desulfobaculum xiamenense</name>
    <dbReference type="NCBI Taxonomy" id="995050"/>
    <lineage>
        <taxon>Bacteria</taxon>
        <taxon>Pseudomonadati</taxon>
        <taxon>Thermodesulfobacteriota</taxon>
        <taxon>Desulfovibrionia</taxon>
        <taxon>Desulfovibrionales</taxon>
        <taxon>Desulfovibrionaceae</taxon>
        <taxon>Desulfobaculum</taxon>
    </lineage>
</organism>
<dbReference type="Pfam" id="PF00440">
    <property type="entry name" value="TetR_N"/>
    <property type="match status" value="1"/>
</dbReference>
<evidence type="ECO:0000256" key="2">
    <source>
        <dbReference type="PROSITE-ProRule" id="PRU00335"/>
    </source>
</evidence>
<dbReference type="InterPro" id="IPR001647">
    <property type="entry name" value="HTH_TetR"/>
</dbReference>
<dbReference type="RefSeq" id="WP_167942344.1">
    <property type="nucleotide sequence ID" value="NZ_JAATJA010000004.1"/>
</dbReference>
<feature type="domain" description="HTH tetR-type" evidence="3">
    <location>
        <begin position="1"/>
        <end position="60"/>
    </location>
</feature>
<dbReference type="SUPFAM" id="SSF46689">
    <property type="entry name" value="Homeodomain-like"/>
    <property type="match status" value="1"/>
</dbReference>
<comment type="caution">
    <text evidence="4">The sequence shown here is derived from an EMBL/GenBank/DDBJ whole genome shotgun (WGS) entry which is preliminary data.</text>
</comment>
<keyword evidence="5" id="KW-1185">Reference proteome</keyword>
<reference evidence="4 5" key="1">
    <citation type="submission" date="2020-03" db="EMBL/GenBank/DDBJ databases">
        <title>Genomic Encyclopedia of Type Strains, Phase IV (KMG-IV): sequencing the most valuable type-strain genomes for metagenomic binning, comparative biology and taxonomic classification.</title>
        <authorList>
            <person name="Goeker M."/>
        </authorList>
    </citation>
    <scope>NUCLEOTIDE SEQUENCE [LARGE SCALE GENOMIC DNA]</scope>
    <source>
        <strain evidence="4 5">DSM 24233</strain>
    </source>
</reference>
<dbReference type="GO" id="GO:0003700">
    <property type="term" value="F:DNA-binding transcription factor activity"/>
    <property type="evidence" value="ECO:0007669"/>
    <property type="project" value="TreeGrafter"/>
</dbReference>
<dbReference type="InterPro" id="IPR050109">
    <property type="entry name" value="HTH-type_TetR-like_transc_reg"/>
</dbReference>
<gene>
    <name evidence="4" type="ORF">GGQ74_002956</name>
</gene>
<dbReference type="PROSITE" id="PS50977">
    <property type="entry name" value="HTH_TETR_2"/>
    <property type="match status" value="1"/>
</dbReference>
<feature type="DNA-binding region" description="H-T-H motif" evidence="2">
    <location>
        <begin position="23"/>
        <end position="42"/>
    </location>
</feature>
<evidence type="ECO:0000313" key="4">
    <source>
        <dbReference type="EMBL" id="NJB69259.1"/>
    </source>
</evidence>
<dbReference type="GO" id="GO:0000976">
    <property type="term" value="F:transcription cis-regulatory region binding"/>
    <property type="evidence" value="ECO:0007669"/>
    <property type="project" value="TreeGrafter"/>
</dbReference>
<dbReference type="PRINTS" id="PR00455">
    <property type="entry name" value="HTHTETR"/>
</dbReference>
<dbReference type="PANTHER" id="PTHR30055">
    <property type="entry name" value="HTH-TYPE TRANSCRIPTIONAL REGULATOR RUTR"/>
    <property type="match status" value="1"/>
</dbReference>
<name>A0A846QXB3_9BACT</name>
<dbReference type="SUPFAM" id="SSF48498">
    <property type="entry name" value="Tetracyclin repressor-like, C-terminal domain"/>
    <property type="match status" value="1"/>
</dbReference>
<dbReference type="EMBL" id="JAATJA010000004">
    <property type="protein sequence ID" value="NJB69259.1"/>
    <property type="molecule type" value="Genomic_DNA"/>
</dbReference>
<dbReference type="AlphaFoldDB" id="A0A846QXB3"/>
<dbReference type="InterPro" id="IPR009057">
    <property type="entry name" value="Homeodomain-like_sf"/>
</dbReference>